<keyword evidence="2" id="KW-1185">Reference proteome</keyword>
<dbReference type="GeneID" id="16607065"/>
<dbReference type="EMBL" id="KC977571">
    <property type="protein sequence ID" value="AGO85278.1"/>
    <property type="molecule type" value="Genomic_DNA"/>
</dbReference>
<name>S4VY30_9VIRU</name>
<proteinExistence type="predicted"/>
<dbReference type="RefSeq" id="YP_008438352.1">
    <property type="nucleotide sequence ID" value="NC_022098.1"/>
</dbReference>
<protein>
    <submittedName>
        <fullName evidence="1">Uncharacterized protein</fullName>
    </submittedName>
</protein>
<evidence type="ECO:0000313" key="2">
    <source>
        <dbReference type="Proteomes" id="UP000204584"/>
    </source>
</evidence>
<sequence length="344" mass="37818">MRHQATATMAALFDIEQDPHVHDTLKAALVDGWRDNRRVLLFDAIRLRNHAVVKALPRDAYDAKTVLGAALDSGNLPFARWLIEHHRDENPRADTLCGMSTAEAARSALRYDSSDHHWWYSWLASCGCEPVASGVARILGQSPAVPSDNHDVARFVEAWPRQSAAFDNGRFVVDLVCAQPPRIGWGARERIAEAVAPHAPDVSALLVDGMWRQAISQFDGLIRDVRDADGALSISKALVWLCRKARRWGLLPECSTDDVKQLENTQDCPPGGAPAAVVLCASQDNRQRARLSASLLYAIVEHTASKTTTDTKQTIISLIHALDAAKLLDEQASHLWKHSNAGIV</sequence>
<gene>
    <name evidence="1" type="ORF">psal_cds_1069</name>
</gene>
<dbReference type="Proteomes" id="UP000204584">
    <property type="component" value="Segment"/>
</dbReference>
<evidence type="ECO:0000313" key="1">
    <source>
        <dbReference type="EMBL" id="AGO85278.1"/>
    </source>
</evidence>
<reference evidence="1 2" key="1">
    <citation type="journal article" date="2013" name="Science">
        <title>Pandoraviruses: amoeba viruses with genomes up to 2.5 Mb reaching that of parasitic eukaryotes.</title>
        <authorList>
            <person name="Philippe N."/>
            <person name="Legendre M."/>
            <person name="Doutre G."/>
            <person name="Coute Y."/>
            <person name="Poirot O."/>
            <person name="Lescot M."/>
            <person name="Arslan D."/>
            <person name="Seltzer V."/>
            <person name="Bertaux L."/>
            <person name="Bruley C."/>
            <person name="Garin J."/>
            <person name="Claverie J.M."/>
            <person name="Abergel C."/>
        </authorList>
    </citation>
    <scope>NUCLEOTIDE SEQUENCE [LARGE SCALE GENOMIC DNA]</scope>
</reference>
<dbReference type="KEGG" id="vg:16607065"/>
<organism evidence="1 2">
    <name type="scientific">Pandoravirus salinus</name>
    <dbReference type="NCBI Taxonomy" id="1349410"/>
    <lineage>
        <taxon>Viruses</taxon>
        <taxon>Pandoravirus</taxon>
    </lineage>
</organism>
<accession>S4VY30</accession>